<proteinExistence type="predicted"/>
<organism evidence="2 3">
    <name type="scientific">Xylocopilactobacillus apicola</name>
    <dbReference type="NCBI Taxonomy" id="2932184"/>
    <lineage>
        <taxon>Bacteria</taxon>
        <taxon>Bacillati</taxon>
        <taxon>Bacillota</taxon>
        <taxon>Bacilli</taxon>
        <taxon>Lactobacillales</taxon>
        <taxon>Lactobacillaceae</taxon>
        <taxon>Xylocopilactobacillus</taxon>
    </lineage>
</organism>
<keyword evidence="1" id="KW-0472">Membrane</keyword>
<feature type="transmembrane region" description="Helical" evidence="1">
    <location>
        <begin position="12"/>
        <end position="31"/>
    </location>
</feature>
<evidence type="ECO:0000256" key="1">
    <source>
        <dbReference type="SAM" id="Phobius"/>
    </source>
</evidence>
<evidence type="ECO:0000313" key="3">
    <source>
        <dbReference type="Proteomes" id="UP001321861"/>
    </source>
</evidence>
<protein>
    <submittedName>
        <fullName evidence="2">Uncharacterized protein</fullName>
    </submittedName>
</protein>
<keyword evidence="3" id="KW-1185">Reference proteome</keyword>
<dbReference type="AlphaFoldDB" id="A0AAU9DSD8"/>
<sequence>MSSKQKKQRRFYQFWEFWFILVLSTCAFISFKPISVILPNVTLPSNSKTIKIAQKVANDGDYKSKNNVYDYLVQKKESTLGLPVALSIK</sequence>
<accession>A0AAU9DSD8</accession>
<name>A0AAU9DSD8_9LACO</name>
<dbReference type="KEGG" id="xap:XA3_13800"/>
<keyword evidence="1" id="KW-1133">Transmembrane helix</keyword>
<dbReference type="Proteomes" id="UP001321861">
    <property type="component" value="Chromosome"/>
</dbReference>
<evidence type="ECO:0000313" key="2">
    <source>
        <dbReference type="EMBL" id="BDR58939.1"/>
    </source>
</evidence>
<keyword evidence="1" id="KW-0812">Transmembrane</keyword>
<gene>
    <name evidence="2" type="ORF">XA3_13800</name>
</gene>
<dbReference type="EMBL" id="AP026802">
    <property type="protein sequence ID" value="BDR58939.1"/>
    <property type="molecule type" value="Genomic_DNA"/>
</dbReference>
<reference evidence="2 3" key="1">
    <citation type="journal article" date="2023" name="Microbiol. Spectr.">
        <title>Symbiosis of Carpenter Bees with Uncharacterized Lactic Acid Bacteria Showing NAD Auxotrophy.</title>
        <authorList>
            <person name="Kawasaki S."/>
            <person name="Ozawa K."/>
            <person name="Mori T."/>
            <person name="Yamamoto A."/>
            <person name="Ito M."/>
            <person name="Ohkuma M."/>
            <person name="Sakamoto M."/>
            <person name="Matsutani M."/>
        </authorList>
    </citation>
    <scope>NUCLEOTIDE SEQUENCE [LARGE SCALE GENOMIC DNA]</scope>
    <source>
        <strain evidence="2 3">XA3</strain>
    </source>
</reference>